<proteinExistence type="predicted"/>
<dbReference type="Gene3D" id="3.40.930.10">
    <property type="entry name" value="Mannitol-specific EII, Chain A"/>
    <property type="match status" value="1"/>
</dbReference>
<dbReference type="PROSITE" id="PS51094">
    <property type="entry name" value="PTS_EIIA_TYPE_2"/>
    <property type="match status" value="1"/>
</dbReference>
<evidence type="ECO:0000259" key="1">
    <source>
        <dbReference type="PROSITE" id="PS51094"/>
    </source>
</evidence>
<evidence type="ECO:0000313" key="3">
    <source>
        <dbReference type="Proteomes" id="UP000018458"/>
    </source>
</evidence>
<dbReference type="SUPFAM" id="SSF55804">
    <property type="entry name" value="Phoshotransferase/anion transport protein"/>
    <property type="match status" value="1"/>
</dbReference>
<dbReference type="AlphaFoldDB" id="E8LLP8"/>
<dbReference type="GO" id="GO:0030295">
    <property type="term" value="F:protein kinase activator activity"/>
    <property type="evidence" value="ECO:0007669"/>
    <property type="project" value="TreeGrafter"/>
</dbReference>
<keyword evidence="2" id="KW-0808">Transferase</keyword>
<dbReference type="PANTHER" id="PTHR47738">
    <property type="entry name" value="PTS SYSTEM FRUCTOSE-LIKE EIIA COMPONENT-RELATED"/>
    <property type="match status" value="1"/>
</dbReference>
<accession>E8LLP8</accession>
<protein>
    <submittedName>
        <fullName evidence="2">Phosphoenolpyruvate-dependent sugar phosphotransferase system, EIIA 2</fullName>
    </submittedName>
</protein>
<feature type="domain" description="PTS EIIA type-2" evidence="1">
    <location>
        <begin position="6"/>
        <end position="153"/>
    </location>
</feature>
<dbReference type="InterPro" id="IPR016152">
    <property type="entry name" value="PTrfase/Anion_transptr"/>
</dbReference>
<dbReference type="Proteomes" id="UP000018458">
    <property type="component" value="Unassembled WGS sequence"/>
</dbReference>
<comment type="caution">
    <text evidence="2">The sequence shown here is derived from an EMBL/GenBank/DDBJ whole genome shotgun (WGS) entry which is preliminary data.</text>
</comment>
<sequence length="166" mass="19138">MLDSFEYLPDTLILSPLSCFSKKRLFEDVADQAAFIIKTHTVDINMLLNDREKCGSTALDNGVAIPHIQMRKIEKTFGILSILQNKVFFNDIDTDLEDADIVYTFFFSQKDDPKEAEIFLKNLCEIFENKELCVSLRRAKNEPDTIYALLKKIDQQLGKLLQHTQD</sequence>
<dbReference type="GO" id="GO:0016740">
    <property type="term" value="F:transferase activity"/>
    <property type="evidence" value="ECO:0007669"/>
    <property type="project" value="UniProtKB-KW"/>
</dbReference>
<dbReference type="PANTHER" id="PTHR47738:SF1">
    <property type="entry name" value="NITROGEN REGULATORY PROTEIN"/>
    <property type="match status" value="1"/>
</dbReference>
<gene>
    <name evidence="2" type="ORF">HMPREF9444_01646</name>
</gene>
<dbReference type="Pfam" id="PF00359">
    <property type="entry name" value="PTS_EIIA_2"/>
    <property type="match status" value="1"/>
</dbReference>
<keyword evidence="2" id="KW-0670">Pyruvate</keyword>
<keyword evidence="3" id="KW-1185">Reference proteome</keyword>
<dbReference type="InterPro" id="IPR051541">
    <property type="entry name" value="PTS_SugarTrans_NitroReg"/>
</dbReference>
<dbReference type="HOGENOM" id="CLU_072531_5_2_6"/>
<dbReference type="eggNOG" id="COG1762">
    <property type="taxonomic scope" value="Bacteria"/>
</dbReference>
<evidence type="ECO:0000313" key="2">
    <source>
        <dbReference type="EMBL" id="EFY06555.1"/>
    </source>
</evidence>
<reference evidence="2 3" key="1">
    <citation type="submission" date="2011-01" db="EMBL/GenBank/DDBJ databases">
        <authorList>
            <person name="Weinstock G."/>
            <person name="Sodergren E."/>
            <person name="Clifton S."/>
            <person name="Fulton L."/>
            <person name="Fulton B."/>
            <person name="Courtney L."/>
            <person name="Fronick C."/>
            <person name="Harrison M."/>
            <person name="Strong C."/>
            <person name="Farmer C."/>
            <person name="Delahaunty K."/>
            <person name="Markovic C."/>
            <person name="Hall O."/>
            <person name="Minx P."/>
            <person name="Tomlinson C."/>
            <person name="Mitreva M."/>
            <person name="Hou S."/>
            <person name="Chen J."/>
            <person name="Wollam A."/>
            <person name="Pepin K.H."/>
            <person name="Johnson M."/>
            <person name="Bhonagiri V."/>
            <person name="Zhang X."/>
            <person name="Suruliraj S."/>
            <person name="Warren W."/>
            <person name="Chinwalla A."/>
            <person name="Mardis E.R."/>
            <person name="Wilson R.K."/>
        </authorList>
    </citation>
    <scope>NUCLEOTIDE SEQUENCE [LARGE SCALE GENOMIC DNA]</scope>
    <source>
        <strain evidence="3">DSM 22608 / JCM 16073 / KCTC 15190 / YIT 12066</strain>
    </source>
</reference>
<name>E8LLP8_SUCHY</name>
<dbReference type="EMBL" id="AEVO01000111">
    <property type="protein sequence ID" value="EFY06555.1"/>
    <property type="molecule type" value="Genomic_DNA"/>
</dbReference>
<dbReference type="InterPro" id="IPR002178">
    <property type="entry name" value="PTS_EIIA_type-2_dom"/>
</dbReference>
<dbReference type="OrthoDB" id="95460at2"/>
<dbReference type="STRING" id="762983.HMPREF9444_01646"/>
<organism evidence="2 3">
    <name type="scientific">Succinatimonas hippei (strain DSM 22608 / JCM 16073 / KCTC 15190 / YIT 12066)</name>
    <dbReference type="NCBI Taxonomy" id="762983"/>
    <lineage>
        <taxon>Bacteria</taxon>
        <taxon>Pseudomonadati</taxon>
        <taxon>Pseudomonadota</taxon>
        <taxon>Gammaproteobacteria</taxon>
        <taxon>Aeromonadales</taxon>
        <taxon>Succinivibrionaceae</taxon>
        <taxon>Succinatimonas</taxon>
    </lineage>
</organism>
<dbReference type="RefSeq" id="WP_009143817.1">
    <property type="nucleotide sequence ID" value="NZ_GL831043.1"/>
</dbReference>